<reference evidence="3" key="1">
    <citation type="journal article" date="2019" name="Int. J. Syst. Evol. Microbiol.">
        <title>The Global Catalogue of Microorganisms (GCM) 10K type strain sequencing project: providing services to taxonomists for standard genome sequencing and annotation.</title>
        <authorList>
            <consortium name="The Broad Institute Genomics Platform"/>
            <consortium name="The Broad Institute Genome Sequencing Center for Infectious Disease"/>
            <person name="Wu L."/>
            <person name="Ma J."/>
        </authorList>
    </citation>
    <scope>NUCLEOTIDE SEQUENCE [LARGE SCALE GENOMIC DNA]</scope>
    <source>
        <strain evidence="3">CCM 7480</strain>
    </source>
</reference>
<dbReference type="InterPro" id="IPR038713">
    <property type="entry name" value="Terminase_Gp1_N_sf"/>
</dbReference>
<feature type="region of interest" description="Disordered" evidence="1">
    <location>
        <begin position="117"/>
        <end position="154"/>
    </location>
</feature>
<comment type="caution">
    <text evidence="2">The sequence shown here is derived from an EMBL/GenBank/DDBJ whole genome shotgun (WGS) entry which is preliminary data.</text>
</comment>
<dbReference type="EMBL" id="JBHRVV010000001">
    <property type="protein sequence ID" value="MFC3457245.1"/>
    <property type="molecule type" value="Genomic_DNA"/>
</dbReference>
<sequence length="154" mass="15958">MALTGKKRAFADAVLAGFSNKEAAIRAGYSEATASAAGSRLVKDKDVKARLDQARQEQVGSGRASAPPAGGPPVDPIEIPPTADPVEFLTKVMNEPGADLRLRIDAAKAMLPFKHKKLGEGGKKEQVDEKAKGVASRFGQAAAPRLAAAGGKKV</sequence>
<feature type="compositionally biased region" description="Pro residues" evidence="1">
    <location>
        <begin position="69"/>
        <end position="82"/>
    </location>
</feature>
<protein>
    <submittedName>
        <fullName evidence="2">Terminase small subunit</fullName>
    </submittedName>
</protein>
<organism evidence="2 3">
    <name type="scientific">Massilia haematophila</name>
    <dbReference type="NCBI Taxonomy" id="457923"/>
    <lineage>
        <taxon>Bacteria</taxon>
        <taxon>Pseudomonadati</taxon>
        <taxon>Pseudomonadota</taxon>
        <taxon>Betaproteobacteria</taxon>
        <taxon>Burkholderiales</taxon>
        <taxon>Oxalobacteraceae</taxon>
        <taxon>Telluria group</taxon>
        <taxon>Massilia</taxon>
    </lineage>
</organism>
<dbReference type="Proteomes" id="UP001595665">
    <property type="component" value="Unassembled WGS sequence"/>
</dbReference>
<proteinExistence type="predicted"/>
<dbReference type="Pfam" id="PF03592">
    <property type="entry name" value="Terminase_2"/>
    <property type="match status" value="1"/>
</dbReference>
<feature type="region of interest" description="Disordered" evidence="1">
    <location>
        <begin position="51"/>
        <end position="82"/>
    </location>
</feature>
<evidence type="ECO:0000313" key="3">
    <source>
        <dbReference type="Proteomes" id="UP001595665"/>
    </source>
</evidence>
<keyword evidence="3" id="KW-1185">Reference proteome</keyword>
<feature type="compositionally biased region" description="Low complexity" evidence="1">
    <location>
        <begin position="141"/>
        <end position="154"/>
    </location>
</feature>
<name>A0ABV7PF22_9BURK</name>
<evidence type="ECO:0000256" key="1">
    <source>
        <dbReference type="SAM" id="MobiDB-lite"/>
    </source>
</evidence>
<dbReference type="InterPro" id="IPR005335">
    <property type="entry name" value="Terminase_ssu"/>
</dbReference>
<feature type="compositionally biased region" description="Basic and acidic residues" evidence="1">
    <location>
        <begin position="118"/>
        <end position="132"/>
    </location>
</feature>
<dbReference type="RefSeq" id="WP_312547567.1">
    <property type="nucleotide sequence ID" value="NZ_JBHRVV010000001.1"/>
</dbReference>
<evidence type="ECO:0000313" key="2">
    <source>
        <dbReference type="EMBL" id="MFC3457245.1"/>
    </source>
</evidence>
<gene>
    <name evidence="2" type="ORF">ACFOPH_03130</name>
</gene>
<accession>A0ABV7PF22</accession>
<dbReference type="Gene3D" id="1.10.10.1400">
    <property type="entry name" value="Terminase, small subunit, N-terminal DNA-binding domain, HTH motif"/>
    <property type="match status" value="1"/>
</dbReference>